<dbReference type="InterPro" id="IPR047650">
    <property type="entry name" value="Transpos_IS110"/>
</dbReference>
<evidence type="ECO:0000259" key="1">
    <source>
        <dbReference type="Pfam" id="PF01548"/>
    </source>
</evidence>
<dbReference type="NCBIfam" id="NF033542">
    <property type="entry name" value="transpos_IS110"/>
    <property type="match status" value="1"/>
</dbReference>
<name>A0ABX1X2Q2_9BACT</name>
<dbReference type="InterPro" id="IPR002525">
    <property type="entry name" value="Transp_IS110-like_N"/>
</dbReference>
<dbReference type="PANTHER" id="PTHR33055">
    <property type="entry name" value="TRANSPOSASE FOR INSERTION SEQUENCE ELEMENT IS1111A"/>
    <property type="match status" value="1"/>
</dbReference>
<dbReference type="InterPro" id="IPR003346">
    <property type="entry name" value="Transposase_20"/>
</dbReference>
<feature type="domain" description="Transposase IS116/IS110/IS902 C-terminal" evidence="2">
    <location>
        <begin position="208"/>
        <end position="294"/>
    </location>
</feature>
<accession>A0ABX1X2Q2</accession>
<dbReference type="RefSeq" id="WP_171597621.1">
    <property type="nucleotide sequence ID" value="NZ_RZNH01000095.1"/>
</dbReference>
<dbReference type="Pfam" id="PF01548">
    <property type="entry name" value="DEDD_Tnp_IS110"/>
    <property type="match status" value="1"/>
</dbReference>
<evidence type="ECO:0000313" key="3">
    <source>
        <dbReference type="EMBL" id="NOU62374.1"/>
    </source>
</evidence>
<sequence>MKKTVIVGIDFSKRTMDVSYFIMGSMQDYWYKQFANTEQGCQEMISWIKQSHALASEWLICGEYTGIYSMTAAMVFNDNDLDLWLENPNQIKLSSGISREKNDKVDSYQIALYAARFIDRVKLYKPQSKVLLQIRELVRFKDRLTKVKTQLSVAASELKHVRKDWQETEYICESSKVLINQINAQIADTEKQMMHLLQTDPELKQMYQLINSVVGVGMQTAIYLLIHTWGFKAFENPRQLACYCGIVPFAKRSGTSLRGKPHVSHMANKKLKTLLHMCALNAVKYDPYLKLYYQRKIEEGKHKMNVLNNVRNKLLQRICAVITSGQEYDKNYYMLNLAAA</sequence>
<organism evidence="3 4">
    <name type="scientific">Marinifilum caeruleilacunae</name>
    <dbReference type="NCBI Taxonomy" id="2499076"/>
    <lineage>
        <taxon>Bacteria</taxon>
        <taxon>Pseudomonadati</taxon>
        <taxon>Bacteroidota</taxon>
        <taxon>Bacteroidia</taxon>
        <taxon>Marinilabiliales</taxon>
        <taxon>Marinifilaceae</taxon>
    </lineage>
</organism>
<dbReference type="Pfam" id="PF02371">
    <property type="entry name" value="Transposase_20"/>
    <property type="match status" value="1"/>
</dbReference>
<comment type="caution">
    <text evidence="3">The sequence shown here is derived from an EMBL/GenBank/DDBJ whole genome shotgun (WGS) entry which is preliminary data.</text>
</comment>
<feature type="domain" description="Transposase IS110-like N-terminal" evidence="1">
    <location>
        <begin position="7"/>
        <end position="152"/>
    </location>
</feature>
<proteinExistence type="predicted"/>
<evidence type="ECO:0000259" key="2">
    <source>
        <dbReference type="Pfam" id="PF02371"/>
    </source>
</evidence>
<dbReference type="Proteomes" id="UP000732105">
    <property type="component" value="Unassembled WGS sequence"/>
</dbReference>
<dbReference type="PANTHER" id="PTHR33055:SF3">
    <property type="entry name" value="PUTATIVE TRANSPOSASE FOR IS117-RELATED"/>
    <property type="match status" value="1"/>
</dbReference>
<reference evidence="3 4" key="1">
    <citation type="submission" date="2018-12" db="EMBL/GenBank/DDBJ databases">
        <title>Marinifilum JC070 sp. nov., a marine bacterium isolated from Yongle Blue Hole in the South China Sea.</title>
        <authorList>
            <person name="Fu T."/>
        </authorList>
    </citation>
    <scope>NUCLEOTIDE SEQUENCE [LARGE SCALE GENOMIC DNA]</scope>
    <source>
        <strain evidence="3 4">JC070</strain>
    </source>
</reference>
<evidence type="ECO:0000313" key="4">
    <source>
        <dbReference type="Proteomes" id="UP000732105"/>
    </source>
</evidence>
<gene>
    <name evidence="3" type="ORF">ELS83_21535</name>
</gene>
<protein>
    <submittedName>
        <fullName evidence="3">IS110 family transposase</fullName>
    </submittedName>
</protein>
<dbReference type="EMBL" id="RZNH01000095">
    <property type="protein sequence ID" value="NOU62374.1"/>
    <property type="molecule type" value="Genomic_DNA"/>
</dbReference>
<keyword evidence="4" id="KW-1185">Reference proteome</keyword>